<evidence type="ECO:0000256" key="1">
    <source>
        <dbReference type="ARBA" id="ARBA00022729"/>
    </source>
</evidence>
<evidence type="ECO:0000256" key="3">
    <source>
        <dbReference type="SAM" id="SignalP"/>
    </source>
</evidence>
<evidence type="ECO:0000256" key="2">
    <source>
        <dbReference type="SAM" id="MobiDB-lite"/>
    </source>
</evidence>
<dbReference type="InterPro" id="IPR000254">
    <property type="entry name" value="CBD"/>
</dbReference>
<reference evidence="5 6" key="1">
    <citation type="journal article" date="2011" name="PLoS Pathog.">
        <title>Endophytic Life Strategies Decoded by Genome and Transcriptome Analyses of the Mutualistic Root Symbiont Piriformospora indica.</title>
        <authorList>
            <person name="Zuccaro A."/>
            <person name="Lahrmann U."/>
            <person name="Guldener U."/>
            <person name="Langen G."/>
            <person name="Pfiffi S."/>
            <person name="Biedenkopf D."/>
            <person name="Wong P."/>
            <person name="Samans B."/>
            <person name="Grimm C."/>
            <person name="Basiewicz M."/>
            <person name="Murat C."/>
            <person name="Martin F."/>
            <person name="Kogel K.H."/>
        </authorList>
    </citation>
    <scope>NUCLEOTIDE SEQUENCE [LARGE SCALE GENOMIC DNA]</scope>
    <source>
        <strain evidence="5 6">DSM 11827</strain>
    </source>
</reference>
<dbReference type="SMART" id="SM00236">
    <property type="entry name" value="fCBD"/>
    <property type="match status" value="1"/>
</dbReference>
<feature type="compositionally biased region" description="Polar residues" evidence="2">
    <location>
        <begin position="63"/>
        <end position="72"/>
    </location>
</feature>
<evidence type="ECO:0000313" key="5">
    <source>
        <dbReference type="EMBL" id="CCA76619.1"/>
    </source>
</evidence>
<dbReference type="AlphaFoldDB" id="G4TZ76"/>
<keyword evidence="6" id="KW-1185">Reference proteome</keyword>
<evidence type="ECO:0000259" key="4">
    <source>
        <dbReference type="PROSITE" id="PS51164"/>
    </source>
</evidence>
<dbReference type="GO" id="GO:0005576">
    <property type="term" value="C:extracellular region"/>
    <property type="evidence" value="ECO:0007669"/>
    <property type="project" value="InterPro"/>
</dbReference>
<proteinExistence type="predicted"/>
<feature type="compositionally biased region" description="Low complexity" evidence="2">
    <location>
        <begin position="83"/>
        <end position="98"/>
    </location>
</feature>
<dbReference type="InParanoid" id="G4TZ76"/>
<dbReference type="InterPro" id="IPR035971">
    <property type="entry name" value="CBD_sf"/>
</dbReference>
<organism evidence="5 6">
    <name type="scientific">Serendipita indica (strain DSM 11827)</name>
    <name type="common">Root endophyte fungus</name>
    <name type="synonym">Piriformospora indica</name>
    <dbReference type="NCBI Taxonomy" id="1109443"/>
    <lineage>
        <taxon>Eukaryota</taxon>
        <taxon>Fungi</taxon>
        <taxon>Dikarya</taxon>
        <taxon>Basidiomycota</taxon>
        <taxon>Agaricomycotina</taxon>
        <taxon>Agaricomycetes</taxon>
        <taxon>Sebacinales</taxon>
        <taxon>Serendipitaceae</taxon>
        <taxon>Serendipita</taxon>
    </lineage>
</organism>
<accession>G4TZ76</accession>
<feature type="region of interest" description="Disordered" evidence="2">
    <location>
        <begin position="59"/>
        <end position="121"/>
    </location>
</feature>
<dbReference type="HOGENOM" id="CLU_1627732_0_0_1"/>
<sequence length="163" mass="16568">MHLVTILTLALSSVALGAVTDPGGYPNPTTSSTTMIVTGPGGYSNPTASKTTIIITEPGGYPNPTTSKTTAIVTDPGGYPPRSTTTTTSKTTTSKTTTIVTDPGGYPNPTTSKPISTTVSAPRTGQTLYGQCGGQGWNGPTICAQGTCKYSDREPSSCMTSVP</sequence>
<dbReference type="PROSITE" id="PS51164">
    <property type="entry name" value="CBM1_2"/>
    <property type="match status" value="1"/>
</dbReference>
<dbReference type="EMBL" id="CAFZ01000873">
    <property type="protein sequence ID" value="CCA76619.1"/>
    <property type="molecule type" value="Genomic_DNA"/>
</dbReference>
<dbReference type="GO" id="GO:0030248">
    <property type="term" value="F:cellulose binding"/>
    <property type="evidence" value="ECO:0007669"/>
    <property type="project" value="InterPro"/>
</dbReference>
<dbReference type="GO" id="GO:0005975">
    <property type="term" value="P:carbohydrate metabolic process"/>
    <property type="evidence" value="ECO:0007669"/>
    <property type="project" value="InterPro"/>
</dbReference>
<name>G4TZ76_SERID</name>
<protein>
    <recommendedName>
        <fullName evidence="4">CBM1 domain-containing protein</fullName>
    </recommendedName>
</protein>
<feature type="chain" id="PRO_5003469529" description="CBM1 domain-containing protein" evidence="3">
    <location>
        <begin position="18"/>
        <end position="163"/>
    </location>
</feature>
<dbReference type="Pfam" id="PF00734">
    <property type="entry name" value="CBM_1"/>
    <property type="match status" value="1"/>
</dbReference>
<dbReference type="OrthoDB" id="2119228at2759"/>
<feature type="compositionally biased region" description="Polar residues" evidence="2">
    <location>
        <begin position="108"/>
        <end position="121"/>
    </location>
</feature>
<evidence type="ECO:0000313" key="6">
    <source>
        <dbReference type="Proteomes" id="UP000007148"/>
    </source>
</evidence>
<dbReference type="Proteomes" id="UP000007148">
    <property type="component" value="Unassembled WGS sequence"/>
</dbReference>
<keyword evidence="1 3" id="KW-0732">Signal</keyword>
<dbReference type="SUPFAM" id="SSF57180">
    <property type="entry name" value="Cellulose-binding domain"/>
    <property type="match status" value="1"/>
</dbReference>
<comment type="caution">
    <text evidence="5">The sequence shown here is derived from an EMBL/GenBank/DDBJ whole genome shotgun (WGS) entry which is preliminary data.</text>
</comment>
<feature type="domain" description="CBM1" evidence="4">
    <location>
        <begin position="124"/>
        <end position="159"/>
    </location>
</feature>
<feature type="signal peptide" evidence="3">
    <location>
        <begin position="1"/>
        <end position="17"/>
    </location>
</feature>
<gene>
    <name evidence="5" type="ORF">PIIN_10610</name>
</gene>